<reference evidence="2 3" key="1">
    <citation type="submission" date="2020-08" db="EMBL/GenBank/DDBJ databases">
        <title>Genomic Encyclopedia of Type Strains, Phase IV (KMG-IV): sequencing the most valuable type-strain genomes for metagenomic binning, comparative biology and taxonomic classification.</title>
        <authorList>
            <person name="Goeker M."/>
        </authorList>
    </citation>
    <scope>NUCLEOTIDE SEQUENCE [LARGE SCALE GENOMIC DNA]</scope>
    <source>
        <strain evidence="2 3">DSM 2461</strain>
    </source>
</reference>
<feature type="chain" id="PRO_5032997074" evidence="1">
    <location>
        <begin position="22"/>
        <end position="160"/>
    </location>
</feature>
<feature type="signal peptide" evidence="1">
    <location>
        <begin position="1"/>
        <end position="21"/>
    </location>
</feature>
<evidence type="ECO:0000256" key="1">
    <source>
        <dbReference type="SAM" id="SignalP"/>
    </source>
</evidence>
<evidence type="ECO:0000313" key="3">
    <source>
        <dbReference type="Proteomes" id="UP000587760"/>
    </source>
</evidence>
<organism evidence="2 3">
    <name type="scientific">Spirochaeta isovalerica</name>
    <dbReference type="NCBI Taxonomy" id="150"/>
    <lineage>
        <taxon>Bacteria</taxon>
        <taxon>Pseudomonadati</taxon>
        <taxon>Spirochaetota</taxon>
        <taxon>Spirochaetia</taxon>
        <taxon>Spirochaetales</taxon>
        <taxon>Spirochaetaceae</taxon>
        <taxon>Spirochaeta</taxon>
    </lineage>
</organism>
<accession>A0A841RAD9</accession>
<comment type="caution">
    <text evidence="2">The sequence shown here is derived from an EMBL/GenBank/DDBJ whole genome shotgun (WGS) entry which is preliminary data.</text>
</comment>
<dbReference type="EMBL" id="JACHGJ010000011">
    <property type="protein sequence ID" value="MBB6482344.1"/>
    <property type="molecule type" value="Genomic_DNA"/>
</dbReference>
<keyword evidence="3" id="KW-1185">Reference proteome</keyword>
<dbReference type="AlphaFoldDB" id="A0A841RAD9"/>
<gene>
    <name evidence="2" type="ORF">HNR50_004037</name>
</gene>
<proteinExistence type="predicted"/>
<dbReference type="Proteomes" id="UP000587760">
    <property type="component" value="Unassembled WGS sequence"/>
</dbReference>
<evidence type="ECO:0000313" key="2">
    <source>
        <dbReference type="EMBL" id="MBB6482344.1"/>
    </source>
</evidence>
<dbReference type="RefSeq" id="WP_184748581.1">
    <property type="nucleotide sequence ID" value="NZ_JACHGJ010000011.1"/>
</dbReference>
<name>A0A841RAD9_9SPIO</name>
<keyword evidence="1" id="KW-0732">Signal</keyword>
<protein>
    <submittedName>
        <fullName evidence="2">Uncharacterized protein</fullName>
    </submittedName>
</protein>
<sequence length="160" mass="18158">MKRIISSFIILIPFALSFLTAQTTNDLSDFLNPDISLEVLSRLKPSELDEIINSEKFIVINGTVSSIMEIERSDNDLILDLHVVNGKWIGLDKVENYSCIVNINGKEWESRFPGRTPRVVSDEIFVQNDRILVIGKLSSYVMEQGVLKAVIDADYLRKIQ</sequence>